<feature type="region of interest" description="Disordered" evidence="1">
    <location>
        <begin position="1"/>
        <end position="75"/>
    </location>
</feature>
<organism evidence="2">
    <name type="scientific">Sesamum radiatum</name>
    <name type="common">Black benniseed</name>
    <dbReference type="NCBI Taxonomy" id="300843"/>
    <lineage>
        <taxon>Eukaryota</taxon>
        <taxon>Viridiplantae</taxon>
        <taxon>Streptophyta</taxon>
        <taxon>Embryophyta</taxon>
        <taxon>Tracheophyta</taxon>
        <taxon>Spermatophyta</taxon>
        <taxon>Magnoliopsida</taxon>
        <taxon>eudicotyledons</taxon>
        <taxon>Gunneridae</taxon>
        <taxon>Pentapetalae</taxon>
        <taxon>asterids</taxon>
        <taxon>lamiids</taxon>
        <taxon>Lamiales</taxon>
        <taxon>Pedaliaceae</taxon>
        <taxon>Sesamum</taxon>
    </lineage>
</organism>
<accession>A0AAW2U8A2</accession>
<sequence length="75" mass="7982">MAQPYTVGTTVGSWPRVHSQRSQGSQLAKIVGDRQPASMLAPTSDHATSEPATPSTSKRASNDQQPTQPLPARAR</sequence>
<gene>
    <name evidence="2" type="ORF">Sradi_1557300</name>
</gene>
<reference evidence="2" key="1">
    <citation type="submission" date="2020-06" db="EMBL/GenBank/DDBJ databases">
        <authorList>
            <person name="Li T."/>
            <person name="Hu X."/>
            <person name="Zhang T."/>
            <person name="Song X."/>
            <person name="Zhang H."/>
            <person name="Dai N."/>
            <person name="Sheng W."/>
            <person name="Hou X."/>
            <person name="Wei L."/>
        </authorList>
    </citation>
    <scope>NUCLEOTIDE SEQUENCE</scope>
    <source>
        <strain evidence="2">G02</strain>
        <tissue evidence="2">Leaf</tissue>
    </source>
</reference>
<proteinExistence type="predicted"/>
<comment type="caution">
    <text evidence="2">The sequence shown here is derived from an EMBL/GenBank/DDBJ whole genome shotgun (WGS) entry which is preliminary data.</text>
</comment>
<name>A0AAW2U8A2_SESRA</name>
<dbReference type="EMBL" id="JACGWJ010000006">
    <property type="protein sequence ID" value="KAL0413556.1"/>
    <property type="molecule type" value="Genomic_DNA"/>
</dbReference>
<feature type="compositionally biased region" description="Polar residues" evidence="1">
    <location>
        <begin position="1"/>
        <end position="12"/>
    </location>
</feature>
<protein>
    <submittedName>
        <fullName evidence="2">Uncharacterized protein</fullName>
    </submittedName>
</protein>
<feature type="compositionally biased region" description="Polar residues" evidence="1">
    <location>
        <begin position="50"/>
        <end position="67"/>
    </location>
</feature>
<evidence type="ECO:0000313" key="2">
    <source>
        <dbReference type="EMBL" id="KAL0413556.1"/>
    </source>
</evidence>
<reference evidence="2" key="2">
    <citation type="journal article" date="2024" name="Plant">
        <title>Genomic evolution and insights into agronomic trait innovations of Sesamum species.</title>
        <authorList>
            <person name="Miao H."/>
            <person name="Wang L."/>
            <person name="Qu L."/>
            <person name="Liu H."/>
            <person name="Sun Y."/>
            <person name="Le M."/>
            <person name="Wang Q."/>
            <person name="Wei S."/>
            <person name="Zheng Y."/>
            <person name="Lin W."/>
            <person name="Duan Y."/>
            <person name="Cao H."/>
            <person name="Xiong S."/>
            <person name="Wang X."/>
            <person name="Wei L."/>
            <person name="Li C."/>
            <person name="Ma Q."/>
            <person name="Ju M."/>
            <person name="Zhao R."/>
            <person name="Li G."/>
            <person name="Mu C."/>
            <person name="Tian Q."/>
            <person name="Mei H."/>
            <person name="Zhang T."/>
            <person name="Gao T."/>
            <person name="Zhang H."/>
        </authorList>
    </citation>
    <scope>NUCLEOTIDE SEQUENCE</scope>
    <source>
        <strain evidence="2">G02</strain>
    </source>
</reference>
<evidence type="ECO:0000256" key="1">
    <source>
        <dbReference type="SAM" id="MobiDB-lite"/>
    </source>
</evidence>
<dbReference type="AlphaFoldDB" id="A0AAW2U8A2"/>